<evidence type="ECO:0000313" key="2">
    <source>
        <dbReference type="Proteomes" id="UP000193933"/>
    </source>
</evidence>
<accession>A0A1X1C2M4</accession>
<dbReference type="Proteomes" id="UP000193933">
    <property type="component" value="Unassembled WGS sequence"/>
</dbReference>
<reference evidence="1 2" key="1">
    <citation type="journal article" date="2017" name="Antonie Van Leeuwenhoek">
        <title>Phylogenomic resolution of the bacterial genus Pantoea and its relationship with Erwinia and Tatumella.</title>
        <authorList>
            <person name="Palmer M."/>
            <person name="Steenkamp E.T."/>
            <person name="Coetzee M.P."/>
            <person name="Chan W.Y."/>
            <person name="van Zyl E."/>
            <person name="De Maayer P."/>
            <person name="Coutinho T.A."/>
            <person name="Blom J."/>
            <person name="Smits T.H."/>
            <person name="Duffy B."/>
            <person name="Venter S.N."/>
        </authorList>
    </citation>
    <scope>NUCLEOTIDE SEQUENCE [LARGE SCALE GENOMIC DNA]</scope>
    <source>
        <strain evidence="1 2">LMG 24534</strain>
    </source>
</reference>
<comment type="caution">
    <text evidence="1">The sequence shown here is derived from an EMBL/GenBank/DDBJ whole genome shotgun (WGS) entry which is preliminary data.</text>
</comment>
<organism evidence="1 2">
    <name type="scientific">Pantoea conspicua</name>
    <dbReference type="NCBI Taxonomy" id="472705"/>
    <lineage>
        <taxon>Bacteria</taxon>
        <taxon>Pseudomonadati</taxon>
        <taxon>Pseudomonadota</taxon>
        <taxon>Gammaproteobacteria</taxon>
        <taxon>Enterobacterales</taxon>
        <taxon>Erwiniaceae</taxon>
        <taxon>Pantoea</taxon>
    </lineage>
</organism>
<dbReference type="EMBL" id="MLFN01000001">
    <property type="protein sequence ID" value="ORM55928.1"/>
    <property type="molecule type" value="Genomic_DNA"/>
</dbReference>
<dbReference type="RefSeq" id="WP_094119080.1">
    <property type="nucleotide sequence ID" value="NZ_MLFN01000001.1"/>
</dbReference>
<name>A0A1X1C2M4_9GAMM</name>
<evidence type="ECO:0000313" key="1">
    <source>
        <dbReference type="EMBL" id="ORM55928.1"/>
    </source>
</evidence>
<dbReference type="AlphaFoldDB" id="A0A1X1C2M4"/>
<protein>
    <recommendedName>
        <fullName evidence="3">Conjugal transfer protein TraR</fullName>
    </recommendedName>
</protein>
<dbReference type="OrthoDB" id="6271876at2"/>
<proteinExistence type="predicted"/>
<sequence length="72" mass="8286">MSFADILDEAAEREQQMIEIALANRPKPTMEFTGTCQNGDCGEKVDKGFFCCPECRTDYERIERAKQHRRVA</sequence>
<gene>
    <name evidence="1" type="ORF">HA41_00410</name>
</gene>
<keyword evidence="2" id="KW-1185">Reference proteome</keyword>
<evidence type="ECO:0008006" key="3">
    <source>
        <dbReference type="Google" id="ProtNLM"/>
    </source>
</evidence>